<evidence type="ECO:0000256" key="4">
    <source>
        <dbReference type="ARBA" id="ARBA00023136"/>
    </source>
</evidence>
<feature type="transmembrane region" description="Helical" evidence="5">
    <location>
        <begin position="736"/>
        <end position="755"/>
    </location>
</feature>
<evidence type="ECO:0000256" key="5">
    <source>
        <dbReference type="SAM" id="Phobius"/>
    </source>
</evidence>
<evidence type="ECO:0000313" key="6">
    <source>
        <dbReference type="EMBL" id="KAG9509719.1"/>
    </source>
</evidence>
<dbReference type="PANTHER" id="PTHR10924">
    <property type="entry name" value="MAJOR FACILITATOR SUPERFAMILY PROTEIN-RELATED"/>
    <property type="match status" value="1"/>
</dbReference>
<sequence>SSSSNNNNDDDDDDEVVALGTSRHKGRLSLIARYIDRQEMMNRSADHEPTVSFEEDLSSSTHASSLSRYSSCENLVSPTYKVTKQRWLILFALLSVALISNLSSQSSCILDIWLKLLGIELTTMSRISQSINMISVVFALPIARLIDTQGLRFGMNWYAIMVCLQNITRGLAMSPQLPSWSQLKLVYWIINLILAMIGTIVFWCLPLKVSELWFPVSERSTAWVLPITACDVGGAIATYMLPLFVTSTSTSYLYGYVNFAFALVAIIIVPVCVTQSKPDHPPSERALRSTNMKVEFLKSLRLVLTSKNYCLHLFFMTIHSAATYSFAGYIEDILAAAGYDNKFCGRLLSLSQIASIVLILTSSAFVSRVTNITLGCKILSAVTPLAFGPYVYSLQTRNSPYLIYVMYIIYLATINIGSPNYQNMSAQLGNGIVLEGTNTTILVMTSTIVTNIVAFIFIQLREFKLSDSNNNSVSHNNGGNGIIKLESVKGSAQEEQNVEETFQPKGGEPHRWLLLIAFVSVGWILAISDQLTPILNIMIQLLGVDVKTYVFINQISSNSLFLASFLFAYYIDKWGIEFGIWFVVALTVIQNVFRALLLLPTLKLWHQLRMFYYVATCSLNMLVLVAFFCLPLKISEMWFPESERAIAWVLMICSFELGTMLSAYGVPILVSDIFSTYKYAYVNLILAAVLIGITALCVHKSKPNHPPSERAFKSLSRTYDYLAGLKIMAHNNDFRLHILFMSTNIAAKIALLPYLQDILAASGYDNQFCGTLMAIQTGIGIVALLVSSAFMAKIKNITLACRLSALLSLITFVLFIASLRLRDSPNTILIATAINQIVSSCGSPIQQNMLAHLSNGVIGEASVSPFISTGIVLISAIMTTVSVSLSKTTSTINNCVGKDYSASLLFVGVGLAVPSLLYMIFFHGNPPITTNISKVFVRTDCDYKQQQSDVECNENKLVS</sequence>
<feature type="transmembrane region" description="Helical" evidence="5">
    <location>
        <begin position="185"/>
        <end position="209"/>
    </location>
</feature>
<evidence type="ECO:0000256" key="1">
    <source>
        <dbReference type="ARBA" id="ARBA00004141"/>
    </source>
</evidence>
<dbReference type="SUPFAM" id="SSF103473">
    <property type="entry name" value="MFS general substrate transporter"/>
    <property type="match status" value="2"/>
</dbReference>
<feature type="transmembrane region" description="Helical" evidence="5">
    <location>
        <begin position="611"/>
        <end position="634"/>
    </location>
</feature>
<feature type="transmembrane region" description="Helical" evidence="5">
    <location>
        <begin position="904"/>
        <end position="924"/>
    </location>
</feature>
<feature type="transmembrane region" description="Helical" evidence="5">
    <location>
        <begin position="799"/>
        <end position="819"/>
    </location>
</feature>
<feature type="transmembrane region" description="Helical" evidence="5">
    <location>
        <begin position="124"/>
        <end position="143"/>
    </location>
</feature>
<keyword evidence="3 5" id="KW-1133">Transmembrane helix</keyword>
<feature type="transmembrane region" description="Helical" evidence="5">
    <location>
        <begin position="775"/>
        <end position="792"/>
    </location>
</feature>
<keyword evidence="4 5" id="KW-0472">Membrane</keyword>
<feature type="transmembrane region" description="Helical" evidence="5">
    <location>
        <begin position="441"/>
        <end position="460"/>
    </location>
</feature>
<feature type="non-terminal residue" evidence="6">
    <location>
        <position position="1"/>
    </location>
</feature>
<evidence type="ECO:0000256" key="2">
    <source>
        <dbReference type="ARBA" id="ARBA00022692"/>
    </source>
</evidence>
<protein>
    <submittedName>
        <fullName evidence="6">Solute carrier family 49 member A3</fullName>
    </submittedName>
</protein>
<comment type="subcellular location">
    <subcellularLocation>
        <location evidence="1">Membrane</location>
        <topology evidence="1">Multi-pass membrane protein</topology>
    </subcellularLocation>
</comment>
<keyword evidence="2 5" id="KW-0812">Transmembrane</keyword>
<keyword evidence="7" id="KW-1185">Reference proteome</keyword>
<proteinExistence type="predicted"/>
<feature type="transmembrane region" description="Helical" evidence="5">
    <location>
        <begin position="401"/>
        <end position="421"/>
    </location>
</feature>
<feature type="transmembrane region" description="Helical" evidence="5">
    <location>
        <begin position="512"/>
        <end position="531"/>
    </location>
</feature>
<feature type="transmembrane region" description="Helical" evidence="5">
    <location>
        <begin position="347"/>
        <end position="366"/>
    </location>
</feature>
<dbReference type="Gene3D" id="1.20.1250.20">
    <property type="entry name" value="MFS general substrate transporter like domains"/>
    <property type="match status" value="2"/>
</dbReference>
<name>A0ABQ7S8H0_9ACAR</name>
<feature type="transmembrane region" description="Helical" evidence="5">
    <location>
        <begin position="863"/>
        <end position="883"/>
    </location>
</feature>
<feature type="transmembrane region" description="Helical" evidence="5">
    <location>
        <begin position="679"/>
        <end position="698"/>
    </location>
</feature>
<feature type="transmembrane region" description="Helical" evidence="5">
    <location>
        <begin position="551"/>
        <end position="571"/>
    </location>
</feature>
<organism evidence="6 7">
    <name type="scientific">Fragariocoptes setiger</name>
    <dbReference type="NCBI Taxonomy" id="1670756"/>
    <lineage>
        <taxon>Eukaryota</taxon>
        <taxon>Metazoa</taxon>
        <taxon>Ecdysozoa</taxon>
        <taxon>Arthropoda</taxon>
        <taxon>Chelicerata</taxon>
        <taxon>Arachnida</taxon>
        <taxon>Acari</taxon>
        <taxon>Acariformes</taxon>
        <taxon>Trombidiformes</taxon>
        <taxon>Prostigmata</taxon>
        <taxon>Eupodina</taxon>
        <taxon>Eriophyoidea</taxon>
        <taxon>Phytoptidae</taxon>
        <taxon>Fragariocoptes</taxon>
    </lineage>
</organism>
<feature type="transmembrane region" description="Helical" evidence="5">
    <location>
        <begin position="578"/>
        <end position="599"/>
    </location>
</feature>
<accession>A0ABQ7S8H0</accession>
<feature type="transmembrane region" description="Helical" evidence="5">
    <location>
        <begin position="253"/>
        <end position="273"/>
    </location>
</feature>
<gene>
    <name evidence="6" type="primary">slc49a3</name>
    <name evidence="6" type="ORF">GZH46_01751</name>
</gene>
<feature type="transmembrane region" description="Helical" evidence="5">
    <location>
        <begin position="87"/>
        <end position="104"/>
    </location>
</feature>
<dbReference type="EMBL" id="JAIFTH010000365">
    <property type="protein sequence ID" value="KAG9509719.1"/>
    <property type="molecule type" value="Genomic_DNA"/>
</dbReference>
<dbReference type="InterPro" id="IPR049680">
    <property type="entry name" value="FLVCR1-2_SLC49-like"/>
</dbReference>
<feature type="transmembrane region" description="Helical" evidence="5">
    <location>
        <begin position="221"/>
        <end position="241"/>
    </location>
</feature>
<reference evidence="6 7" key="1">
    <citation type="submission" date="2020-10" db="EMBL/GenBank/DDBJ databases">
        <authorList>
            <person name="Klimov P.B."/>
            <person name="Dyachkov S.M."/>
            <person name="Chetverikov P.E."/>
        </authorList>
    </citation>
    <scope>NUCLEOTIDE SEQUENCE [LARGE SCALE GENOMIC DNA]</scope>
    <source>
        <strain evidence="6">BMOC 18-1129-001#AD2665</strain>
        <tissue evidence="6">Entire mites</tissue>
    </source>
</reference>
<feature type="transmembrane region" description="Helical" evidence="5">
    <location>
        <begin position="646"/>
        <end position="667"/>
    </location>
</feature>
<evidence type="ECO:0000313" key="7">
    <source>
        <dbReference type="Proteomes" id="UP000825002"/>
    </source>
</evidence>
<evidence type="ECO:0000256" key="3">
    <source>
        <dbReference type="ARBA" id="ARBA00022989"/>
    </source>
</evidence>
<dbReference type="PANTHER" id="PTHR10924:SF4">
    <property type="entry name" value="GH15861P"/>
    <property type="match status" value="1"/>
</dbReference>
<feature type="transmembrane region" description="Helical" evidence="5">
    <location>
        <begin position="372"/>
        <end position="392"/>
    </location>
</feature>
<dbReference type="InterPro" id="IPR036259">
    <property type="entry name" value="MFS_trans_sf"/>
</dbReference>
<dbReference type="Proteomes" id="UP000825002">
    <property type="component" value="Unassembled WGS sequence"/>
</dbReference>
<comment type="caution">
    <text evidence="6">The sequence shown here is derived from an EMBL/GenBank/DDBJ whole genome shotgun (WGS) entry which is preliminary data.</text>
</comment>